<dbReference type="GO" id="GO:0006145">
    <property type="term" value="P:purine nucleobase catabolic process"/>
    <property type="evidence" value="ECO:0007669"/>
    <property type="project" value="TreeGrafter"/>
</dbReference>
<dbReference type="InterPro" id="IPR011059">
    <property type="entry name" value="Metal-dep_hydrolase_composite"/>
</dbReference>
<accession>A0A6N6NRG2</accession>
<evidence type="ECO:0000256" key="6">
    <source>
        <dbReference type="HAMAP-Rule" id="MF_00220"/>
    </source>
</evidence>
<keyword evidence="6" id="KW-0862">Zinc</keyword>
<proteinExistence type="inferred from homology"/>
<feature type="domain" description="Dihydroorotase catalytic" evidence="7">
    <location>
        <begin position="49"/>
        <end position="235"/>
    </location>
</feature>
<feature type="active site" evidence="6">
    <location>
        <position position="306"/>
    </location>
</feature>
<dbReference type="CDD" id="cd01317">
    <property type="entry name" value="DHOase_IIa"/>
    <property type="match status" value="1"/>
</dbReference>
<sequence length="434" mass="46985">MALMLKNARLLDPQVGLDEVADILIRDGRIVEIGHDLEMPKGIERDLSGKIIVPGLVDMHVHLRDPGFEYKGDIESETKAAAHGGFTAVCAMPNTNPVCDNATIVEYVQRKASEVGFCRVLVSGALTQGLEGEVLSEMGDMVAHGAVAFTDDGRGVQDSGMMRRTMDYAKQFDRVVMCHCQDEGLVGAGQVNEGECSTRLGLLGWPAEGEELEIMRDIALCRLTGCHFHAQHVTTARGLELIRAAKAEGLPVTCEVTPHHLLLDDSMIGEDYDTNYKVNPPLRTKADVAALRAGLADGTVDAIVTDHAPHATYEKDREFELAPFGMTGIETSLGLMLTHMVGEGVIGLNRLVELMAVNPRTILRDERVAIEPGSIADLTVIDPDAEWTVAKDDFCSKAQNTPFVGWNLRGRATDVFVGGYATMEDGAVCSTVKK</sequence>
<feature type="binding site" evidence="6">
    <location>
        <position position="152"/>
    </location>
    <ligand>
        <name>Zn(2+)</name>
        <dbReference type="ChEBI" id="CHEBI:29105"/>
        <label>2</label>
    </ligand>
</feature>
<feature type="binding site" evidence="6">
    <location>
        <position position="94"/>
    </location>
    <ligand>
        <name>substrate</name>
    </ligand>
</feature>
<feature type="binding site" evidence="6">
    <location>
        <position position="179"/>
    </location>
    <ligand>
        <name>Zn(2+)</name>
        <dbReference type="ChEBI" id="CHEBI:29105"/>
        <label>2</label>
    </ligand>
</feature>
<comment type="caution">
    <text evidence="8">The sequence shown here is derived from an EMBL/GenBank/DDBJ whole genome shotgun (WGS) entry which is preliminary data.</text>
</comment>
<dbReference type="PROSITE" id="PS00483">
    <property type="entry name" value="DIHYDROOROTASE_2"/>
    <property type="match status" value="1"/>
</dbReference>
<feature type="binding site" evidence="6">
    <location>
        <begin position="62"/>
        <end position="64"/>
    </location>
    <ligand>
        <name>substrate</name>
    </ligand>
</feature>
<dbReference type="RefSeq" id="WP_158048499.1">
    <property type="nucleotide sequence ID" value="NZ_WAJR01000001.1"/>
</dbReference>
<feature type="binding site" evidence="6">
    <location>
        <position position="152"/>
    </location>
    <ligand>
        <name>Zn(2+)</name>
        <dbReference type="ChEBI" id="CHEBI:29105"/>
        <label>1</label>
    </ligand>
</feature>
<dbReference type="NCBIfam" id="TIGR00857">
    <property type="entry name" value="pyrC_multi"/>
    <property type="match status" value="1"/>
</dbReference>
<comment type="similarity">
    <text evidence="2 6">Belongs to the metallo-dependent hydrolases superfamily. DHOase family. Class I DHOase subfamily.</text>
</comment>
<comment type="cofactor">
    <cofactor evidence="6">
        <name>Zn(2+)</name>
        <dbReference type="ChEBI" id="CHEBI:29105"/>
    </cofactor>
    <text evidence="6">Binds 2 Zn(2+) ions per subunit.</text>
</comment>
<dbReference type="Pfam" id="PF12890">
    <property type="entry name" value="DHOase"/>
    <property type="match status" value="1"/>
</dbReference>
<dbReference type="GO" id="GO:0008270">
    <property type="term" value="F:zinc ion binding"/>
    <property type="evidence" value="ECO:0007669"/>
    <property type="project" value="UniProtKB-UniRule"/>
</dbReference>
<dbReference type="SUPFAM" id="SSF51338">
    <property type="entry name" value="Composite domain of metallo-dependent hydrolases"/>
    <property type="match status" value="1"/>
</dbReference>
<dbReference type="GeneID" id="98656895"/>
<dbReference type="PANTHER" id="PTHR43668">
    <property type="entry name" value="ALLANTOINASE"/>
    <property type="match status" value="1"/>
</dbReference>
<dbReference type="InterPro" id="IPR024403">
    <property type="entry name" value="DHOase_cat"/>
</dbReference>
<evidence type="ECO:0000256" key="1">
    <source>
        <dbReference type="ARBA" id="ARBA00002368"/>
    </source>
</evidence>
<evidence type="ECO:0000256" key="2">
    <source>
        <dbReference type="ARBA" id="ARBA00010286"/>
    </source>
</evidence>
<dbReference type="AlphaFoldDB" id="A0A6N6NRG2"/>
<dbReference type="InterPro" id="IPR050138">
    <property type="entry name" value="DHOase/Allantoinase_Hydrolase"/>
</dbReference>
<dbReference type="InterPro" id="IPR002195">
    <property type="entry name" value="Dihydroorotase_CS"/>
</dbReference>
<dbReference type="SUPFAM" id="SSF51556">
    <property type="entry name" value="Metallo-dependent hydrolases"/>
    <property type="match status" value="1"/>
</dbReference>
<dbReference type="PANTHER" id="PTHR43668:SF2">
    <property type="entry name" value="ALLANTOINASE"/>
    <property type="match status" value="1"/>
</dbReference>
<reference evidence="8 9" key="1">
    <citation type="submission" date="2019-09" db="EMBL/GenBank/DDBJ databases">
        <title>Whole genome shotgun sequencing (WGS) of Ellagibacter isourolithinifaciens DSM 104140(T) and Adlercreutzia muris DSM 29508(T).</title>
        <authorList>
            <person name="Stoll D.A."/>
            <person name="Danylec N."/>
            <person name="Huch M."/>
        </authorList>
    </citation>
    <scope>NUCLEOTIDE SEQUENCE [LARGE SCALE GENOMIC DNA]</scope>
    <source>
        <strain evidence="8 9">DSM 104140</strain>
    </source>
</reference>
<keyword evidence="3 6" id="KW-0479">Metal-binding</keyword>
<keyword evidence="5 6" id="KW-0665">Pyrimidine biosynthesis</keyword>
<dbReference type="InterPro" id="IPR004722">
    <property type="entry name" value="DHOase"/>
</dbReference>
<dbReference type="GO" id="GO:0004151">
    <property type="term" value="F:dihydroorotase activity"/>
    <property type="evidence" value="ECO:0007669"/>
    <property type="project" value="UniProtKB-UniRule"/>
</dbReference>
<feature type="binding site" evidence="6">
    <location>
        <begin position="324"/>
        <end position="325"/>
    </location>
    <ligand>
        <name>substrate</name>
    </ligand>
</feature>
<dbReference type="HAMAP" id="MF_00220_B">
    <property type="entry name" value="PyrC_classI_B"/>
    <property type="match status" value="1"/>
</dbReference>
<keyword evidence="4 6" id="KW-0378">Hydrolase</keyword>
<feature type="binding site" evidence="6">
    <location>
        <position position="62"/>
    </location>
    <ligand>
        <name>Zn(2+)</name>
        <dbReference type="ChEBI" id="CHEBI:29105"/>
        <label>1</label>
    </ligand>
</feature>
<dbReference type="GO" id="GO:0004038">
    <property type="term" value="F:allantoinase activity"/>
    <property type="evidence" value="ECO:0007669"/>
    <property type="project" value="TreeGrafter"/>
</dbReference>
<dbReference type="GO" id="GO:0044205">
    <property type="term" value="P:'de novo' UMP biosynthetic process"/>
    <property type="evidence" value="ECO:0007669"/>
    <property type="project" value="UniProtKB-UniRule"/>
</dbReference>
<feature type="binding site" evidence="6">
    <location>
        <position position="306"/>
    </location>
    <ligand>
        <name>Zn(2+)</name>
        <dbReference type="ChEBI" id="CHEBI:29105"/>
        <label>1</label>
    </ligand>
</feature>
<feature type="binding site" evidence="6">
    <location>
        <position position="310"/>
    </location>
    <ligand>
        <name>substrate</name>
    </ligand>
</feature>
<dbReference type="InterPro" id="IPR032466">
    <property type="entry name" value="Metal_Hydrolase"/>
</dbReference>
<organism evidence="8 9">
    <name type="scientific">Ellagibacter isourolithinifaciens</name>
    <dbReference type="NCBI Taxonomy" id="2137581"/>
    <lineage>
        <taxon>Bacteria</taxon>
        <taxon>Bacillati</taxon>
        <taxon>Actinomycetota</taxon>
        <taxon>Coriobacteriia</taxon>
        <taxon>Eggerthellales</taxon>
        <taxon>Eggerthellaceae</taxon>
        <taxon>Ellagibacter</taxon>
    </lineage>
</organism>
<dbReference type="EC" id="3.5.2.3" evidence="6"/>
<protein>
    <recommendedName>
        <fullName evidence="6">Dihydroorotase</fullName>
        <shortName evidence="6">DHOase</shortName>
        <ecNumber evidence="6">3.5.2.3</ecNumber>
    </recommendedName>
</protein>
<evidence type="ECO:0000313" key="9">
    <source>
        <dbReference type="Proteomes" id="UP000468668"/>
    </source>
</evidence>
<comment type="function">
    <text evidence="1 6">Catalyzes the reversible cyclization of carbamoyl aspartate to dihydroorotate.</text>
</comment>
<feature type="binding site" evidence="6">
    <location>
        <position position="232"/>
    </location>
    <ligand>
        <name>Zn(2+)</name>
        <dbReference type="ChEBI" id="CHEBI:29105"/>
        <label>2</label>
    </ligand>
</feature>
<dbReference type="Gene3D" id="3.20.20.140">
    <property type="entry name" value="Metal-dependent hydrolases"/>
    <property type="match status" value="1"/>
</dbReference>
<feature type="binding site" evidence="6">
    <location>
        <position position="60"/>
    </location>
    <ligand>
        <name>Zn(2+)</name>
        <dbReference type="ChEBI" id="CHEBI:29105"/>
        <label>1</label>
    </ligand>
</feature>
<dbReference type="EMBL" id="WAJR01000001">
    <property type="protein sequence ID" value="KAB1642913.1"/>
    <property type="molecule type" value="Genomic_DNA"/>
</dbReference>
<gene>
    <name evidence="6" type="primary">pyrC</name>
    <name evidence="8" type="ORF">F8C90_00575</name>
</gene>
<dbReference type="Proteomes" id="UP000468668">
    <property type="component" value="Unassembled WGS sequence"/>
</dbReference>
<evidence type="ECO:0000256" key="3">
    <source>
        <dbReference type="ARBA" id="ARBA00022723"/>
    </source>
</evidence>
<dbReference type="OrthoDB" id="9803027at2"/>
<name>A0A6N6NRG2_9ACTN</name>
<evidence type="ECO:0000256" key="5">
    <source>
        <dbReference type="ARBA" id="ARBA00022975"/>
    </source>
</evidence>
<evidence type="ECO:0000313" key="8">
    <source>
        <dbReference type="EMBL" id="KAB1642913.1"/>
    </source>
</evidence>
<comment type="catalytic activity">
    <reaction evidence="6">
        <text>(S)-dihydroorotate + H2O = N-carbamoyl-L-aspartate + H(+)</text>
        <dbReference type="Rhea" id="RHEA:24296"/>
        <dbReference type="ChEBI" id="CHEBI:15377"/>
        <dbReference type="ChEBI" id="CHEBI:15378"/>
        <dbReference type="ChEBI" id="CHEBI:30864"/>
        <dbReference type="ChEBI" id="CHEBI:32814"/>
        <dbReference type="EC" id="3.5.2.3"/>
    </reaction>
</comment>
<comment type="pathway">
    <text evidence="6">Pyrimidine metabolism; UMP biosynthesis via de novo pathway; (S)-dihydroorotate from bicarbonate: step 3/3.</text>
</comment>
<dbReference type="PROSITE" id="PS00482">
    <property type="entry name" value="DIHYDROOROTASE_1"/>
    <property type="match status" value="1"/>
</dbReference>
<dbReference type="GO" id="GO:0005737">
    <property type="term" value="C:cytoplasm"/>
    <property type="evidence" value="ECO:0007669"/>
    <property type="project" value="TreeGrafter"/>
</dbReference>
<feature type="binding site" evidence="6">
    <location>
        <position position="279"/>
    </location>
    <ligand>
        <name>substrate</name>
    </ligand>
</feature>
<dbReference type="UniPathway" id="UPA00070">
    <property type="reaction ID" value="UER00117"/>
</dbReference>
<keyword evidence="9" id="KW-1185">Reference proteome</keyword>
<dbReference type="Gene3D" id="2.30.40.10">
    <property type="entry name" value="Urease, subunit C, domain 1"/>
    <property type="match status" value="1"/>
</dbReference>
<evidence type="ECO:0000259" key="7">
    <source>
        <dbReference type="Pfam" id="PF12890"/>
    </source>
</evidence>
<evidence type="ECO:0000256" key="4">
    <source>
        <dbReference type="ARBA" id="ARBA00022801"/>
    </source>
</evidence>